<reference evidence="2" key="1">
    <citation type="submission" date="2014-11" db="EMBL/GenBank/DDBJ databases">
        <authorList>
            <person name="Otto D Thomas"/>
            <person name="Naeem Raeece"/>
        </authorList>
    </citation>
    <scope>NUCLEOTIDE SEQUENCE</scope>
</reference>
<dbReference type="VEuPathDB" id="CryptoDB:Cvel_143"/>
<gene>
    <name evidence="2" type="ORF">Cvel_143</name>
</gene>
<dbReference type="InterPro" id="IPR000719">
    <property type="entry name" value="Prot_kinase_dom"/>
</dbReference>
<dbReference type="EMBL" id="CDMZ01005953">
    <property type="protein sequence ID" value="CEM56231.1"/>
    <property type="molecule type" value="Genomic_DNA"/>
</dbReference>
<accession>A0A0G4IG61</accession>
<proteinExistence type="predicted"/>
<organism evidence="2">
    <name type="scientific">Chromera velia CCMP2878</name>
    <dbReference type="NCBI Taxonomy" id="1169474"/>
    <lineage>
        <taxon>Eukaryota</taxon>
        <taxon>Sar</taxon>
        <taxon>Alveolata</taxon>
        <taxon>Colpodellida</taxon>
        <taxon>Chromeraceae</taxon>
        <taxon>Chromera</taxon>
    </lineage>
</organism>
<name>A0A0G4IG61_9ALVE</name>
<sequence>MAVARQLLAALDCMHGAGVVHCDIKESNILIESGGEDGNALHLWITDFDAALDKSVQTNLLRTVFTTYRLRGITALPLLPPELERILDGR</sequence>
<dbReference type="PROSITE" id="PS50011">
    <property type="entry name" value="PROTEIN_KINASE_DOM"/>
    <property type="match status" value="1"/>
</dbReference>
<evidence type="ECO:0000313" key="2">
    <source>
        <dbReference type="EMBL" id="CEM56231.1"/>
    </source>
</evidence>
<feature type="domain" description="Protein kinase" evidence="1">
    <location>
        <begin position="1"/>
        <end position="90"/>
    </location>
</feature>
<dbReference type="PROSITE" id="PS00108">
    <property type="entry name" value="PROTEIN_KINASE_ST"/>
    <property type="match status" value="1"/>
</dbReference>
<dbReference type="GO" id="GO:0004672">
    <property type="term" value="F:protein kinase activity"/>
    <property type="evidence" value="ECO:0007669"/>
    <property type="project" value="InterPro"/>
</dbReference>
<dbReference type="Pfam" id="PF00069">
    <property type="entry name" value="Pkinase"/>
    <property type="match status" value="1"/>
</dbReference>
<protein>
    <recommendedName>
        <fullName evidence="1">Protein kinase domain-containing protein</fullName>
    </recommendedName>
</protein>
<dbReference type="InterPro" id="IPR008271">
    <property type="entry name" value="Ser/Thr_kinase_AS"/>
</dbReference>
<dbReference type="AlphaFoldDB" id="A0A0G4IG61"/>
<dbReference type="SUPFAM" id="SSF56112">
    <property type="entry name" value="Protein kinase-like (PK-like)"/>
    <property type="match status" value="1"/>
</dbReference>
<dbReference type="Gene3D" id="1.10.510.10">
    <property type="entry name" value="Transferase(Phosphotransferase) domain 1"/>
    <property type="match status" value="1"/>
</dbReference>
<dbReference type="InterPro" id="IPR011009">
    <property type="entry name" value="Kinase-like_dom_sf"/>
</dbReference>
<evidence type="ECO:0000259" key="1">
    <source>
        <dbReference type="PROSITE" id="PS50011"/>
    </source>
</evidence>
<dbReference type="GO" id="GO:0005524">
    <property type="term" value="F:ATP binding"/>
    <property type="evidence" value="ECO:0007669"/>
    <property type="project" value="InterPro"/>
</dbReference>